<dbReference type="EMBL" id="JAEAOA010000290">
    <property type="protein sequence ID" value="KAK3597189.1"/>
    <property type="molecule type" value="Genomic_DNA"/>
</dbReference>
<proteinExistence type="predicted"/>
<feature type="transmembrane region" description="Helical" evidence="2">
    <location>
        <begin position="98"/>
        <end position="119"/>
    </location>
</feature>
<keyword evidence="4" id="KW-1185">Reference proteome</keyword>
<reference evidence="3" key="3">
    <citation type="submission" date="2023-05" db="EMBL/GenBank/DDBJ databases">
        <authorList>
            <person name="Smith C.H."/>
        </authorList>
    </citation>
    <scope>NUCLEOTIDE SEQUENCE</scope>
    <source>
        <strain evidence="3">CHS0354</strain>
        <tissue evidence="3">Mantle</tissue>
    </source>
</reference>
<keyword evidence="2" id="KW-1133">Transmembrane helix</keyword>
<evidence type="ECO:0000313" key="3">
    <source>
        <dbReference type="EMBL" id="KAK3597189.1"/>
    </source>
</evidence>
<sequence length="322" mass="35549">MAFRGKLRDTFFITGRSPSKKNTDLESPTSSTTTFPNSAFEPDNHVLQTGHPDPHQTTSNGAYEMIIRHDTDRSDRYEALTEEKSTQNPRCGISWLKFALLATVIIGAITGIIILITALRDTTPPGHKNVCTALNVSLNQSIIIVCYTSYKNDLNISITPPPTASLSLTVLLNKQQLTNSGWTMSYISNKNITLKGPEAKCSSEGEYKIIITDIVERSSSIQTTNLEINVNPELNVTTPNASREANCRSHSQCKDGYTLKMLPSTYPATEFNQTCYADYSDSIGWITRCTGQLRRDINNASCTITCILSKNTITIDSKDSIC</sequence>
<keyword evidence="2" id="KW-0812">Transmembrane</keyword>
<feature type="compositionally biased region" description="Low complexity" evidence="1">
    <location>
        <begin position="27"/>
        <end position="38"/>
    </location>
</feature>
<comment type="caution">
    <text evidence="3">The sequence shown here is derived from an EMBL/GenBank/DDBJ whole genome shotgun (WGS) entry which is preliminary data.</text>
</comment>
<keyword evidence="2" id="KW-0472">Membrane</keyword>
<dbReference type="AlphaFoldDB" id="A0AAE0SSF6"/>
<organism evidence="3 4">
    <name type="scientific">Potamilus streckersoni</name>
    <dbReference type="NCBI Taxonomy" id="2493646"/>
    <lineage>
        <taxon>Eukaryota</taxon>
        <taxon>Metazoa</taxon>
        <taxon>Spiralia</taxon>
        <taxon>Lophotrochozoa</taxon>
        <taxon>Mollusca</taxon>
        <taxon>Bivalvia</taxon>
        <taxon>Autobranchia</taxon>
        <taxon>Heteroconchia</taxon>
        <taxon>Palaeoheterodonta</taxon>
        <taxon>Unionida</taxon>
        <taxon>Unionoidea</taxon>
        <taxon>Unionidae</taxon>
        <taxon>Ambleminae</taxon>
        <taxon>Lampsilini</taxon>
        <taxon>Potamilus</taxon>
    </lineage>
</organism>
<reference evidence="3" key="2">
    <citation type="journal article" date="2021" name="Genome Biol. Evol.">
        <title>Developing a high-quality reference genome for a parasitic bivalve with doubly uniparental inheritance (Bivalvia: Unionida).</title>
        <authorList>
            <person name="Smith C.H."/>
        </authorList>
    </citation>
    <scope>NUCLEOTIDE SEQUENCE</scope>
    <source>
        <strain evidence="3">CHS0354</strain>
        <tissue evidence="3">Mantle</tissue>
    </source>
</reference>
<gene>
    <name evidence="3" type="ORF">CHS0354_003687</name>
</gene>
<evidence type="ECO:0000256" key="1">
    <source>
        <dbReference type="SAM" id="MobiDB-lite"/>
    </source>
</evidence>
<reference evidence="3" key="1">
    <citation type="journal article" date="2021" name="Genome Biol. Evol.">
        <title>A High-Quality Reference Genome for a Parasitic Bivalve with Doubly Uniparental Inheritance (Bivalvia: Unionida).</title>
        <authorList>
            <person name="Smith C.H."/>
        </authorList>
    </citation>
    <scope>NUCLEOTIDE SEQUENCE</scope>
    <source>
        <strain evidence="3">CHS0354</strain>
    </source>
</reference>
<feature type="region of interest" description="Disordered" evidence="1">
    <location>
        <begin position="14"/>
        <end position="59"/>
    </location>
</feature>
<dbReference type="Proteomes" id="UP001195483">
    <property type="component" value="Unassembled WGS sequence"/>
</dbReference>
<name>A0AAE0SSF6_9BIVA</name>
<protein>
    <submittedName>
        <fullName evidence="3">Uncharacterized protein</fullName>
    </submittedName>
</protein>
<accession>A0AAE0SSF6</accession>
<evidence type="ECO:0000256" key="2">
    <source>
        <dbReference type="SAM" id="Phobius"/>
    </source>
</evidence>
<evidence type="ECO:0000313" key="4">
    <source>
        <dbReference type="Proteomes" id="UP001195483"/>
    </source>
</evidence>